<dbReference type="Gene3D" id="6.10.140.1230">
    <property type="match status" value="1"/>
</dbReference>
<dbReference type="OMA" id="KILWEVT"/>
<dbReference type="PANTHER" id="PTHR10476">
    <property type="entry name" value="CHARGED MULTIVESICULAR BODY PROTEIN"/>
    <property type="match status" value="1"/>
</dbReference>
<dbReference type="GeneID" id="119721052"/>
<name>A0A913Z4V1_PATMI</name>
<accession>A0A913Z4V1</accession>
<comment type="similarity">
    <text evidence="1">Belongs to the SNF7 family.</text>
</comment>
<evidence type="ECO:0000256" key="1">
    <source>
        <dbReference type="ARBA" id="ARBA00006190"/>
    </source>
</evidence>
<dbReference type="Pfam" id="PF03357">
    <property type="entry name" value="Snf7"/>
    <property type="match status" value="1"/>
</dbReference>
<dbReference type="Proteomes" id="UP000887568">
    <property type="component" value="Unplaced"/>
</dbReference>
<dbReference type="AlphaFoldDB" id="A0A913Z4V1"/>
<feature type="region of interest" description="Disordered" evidence="2">
    <location>
        <begin position="180"/>
        <end position="209"/>
    </location>
</feature>
<evidence type="ECO:0008006" key="5">
    <source>
        <dbReference type="Google" id="ProtNLM"/>
    </source>
</evidence>
<feature type="region of interest" description="Disordered" evidence="2">
    <location>
        <begin position="1"/>
        <end position="28"/>
    </location>
</feature>
<reference evidence="3" key="1">
    <citation type="submission" date="2022-11" db="UniProtKB">
        <authorList>
            <consortium name="EnsemblMetazoa"/>
        </authorList>
    </citation>
    <scope>IDENTIFICATION</scope>
</reference>
<evidence type="ECO:0000256" key="2">
    <source>
        <dbReference type="SAM" id="MobiDB-lite"/>
    </source>
</evidence>
<sequence>MGLFGKTPQKDPKEQVQEWTRSLNRESRKLDRQIRSIEREELKVKRSLKDAAKKGQKDVLKILAKEIVNSRKAVRRIHTSKAQINSVSMQMKNQLALIRMSGAMEKSADVMKYMSQLCRVSDVQATMMEMSKEMMKAGIIEEMVEDTFESLEDDDEMEEATEQEVEKILFEITAGHLSDAPRAVNDDLPVPAGATAASDEEEEAAEDISEMQARLEALRS</sequence>
<dbReference type="CTD" id="100526767"/>
<dbReference type="RefSeq" id="XP_038046853.1">
    <property type="nucleotide sequence ID" value="XM_038190925.1"/>
</dbReference>
<evidence type="ECO:0000313" key="3">
    <source>
        <dbReference type="EnsemblMetazoa" id="XP_038046853.1"/>
    </source>
</evidence>
<proteinExistence type="inferred from homology"/>
<organism evidence="3 4">
    <name type="scientific">Patiria miniata</name>
    <name type="common">Bat star</name>
    <name type="synonym">Asterina miniata</name>
    <dbReference type="NCBI Taxonomy" id="46514"/>
    <lineage>
        <taxon>Eukaryota</taxon>
        <taxon>Metazoa</taxon>
        <taxon>Echinodermata</taxon>
        <taxon>Eleutherozoa</taxon>
        <taxon>Asterozoa</taxon>
        <taxon>Asteroidea</taxon>
        <taxon>Valvatacea</taxon>
        <taxon>Valvatida</taxon>
        <taxon>Asterinidae</taxon>
        <taxon>Patiria</taxon>
    </lineage>
</organism>
<dbReference type="EnsemblMetazoa" id="XM_038190925.1">
    <property type="protein sequence ID" value="XP_038046853.1"/>
    <property type="gene ID" value="LOC119721052"/>
</dbReference>
<evidence type="ECO:0000313" key="4">
    <source>
        <dbReference type="Proteomes" id="UP000887568"/>
    </source>
</evidence>
<feature type="compositionally biased region" description="Acidic residues" evidence="2">
    <location>
        <begin position="198"/>
        <end position="209"/>
    </location>
</feature>
<dbReference type="GO" id="GO:0007034">
    <property type="term" value="P:vacuolar transport"/>
    <property type="evidence" value="ECO:0007669"/>
    <property type="project" value="InterPro"/>
</dbReference>
<protein>
    <recommendedName>
        <fullName evidence="5">Charged multivesicular body protein 3</fullName>
    </recommendedName>
</protein>
<dbReference type="OrthoDB" id="2329734at2759"/>
<dbReference type="InterPro" id="IPR005024">
    <property type="entry name" value="Snf7_fam"/>
</dbReference>
<keyword evidence="4" id="KW-1185">Reference proteome</keyword>